<accession>A0ABU4AJF2</accession>
<evidence type="ECO:0000313" key="1">
    <source>
        <dbReference type="EMBL" id="MDV6226365.1"/>
    </source>
</evidence>
<dbReference type="RefSeq" id="WP_317561038.1">
    <property type="nucleotide sequence ID" value="NZ_JAWLIP010000003.1"/>
</dbReference>
<sequence>MTDTMLPILRQMHDAEDSRALARLLLAAPDMIMSKYQGVIRKICRKRQFEPGEAYLELRLNAMRSVRDGQGRLKPAVADALAEFGAQLGAFADGGRT</sequence>
<keyword evidence="2" id="KW-1185">Reference proteome</keyword>
<dbReference type="EMBL" id="JAWLIP010000003">
    <property type="protein sequence ID" value="MDV6226365.1"/>
    <property type="molecule type" value="Genomic_DNA"/>
</dbReference>
<proteinExistence type="predicted"/>
<dbReference type="Proteomes" id="UP001185659">
    <property type="component" value="Unassembled WGS sequence"/>
</dbReference>
<organism evidence="1 2">
    <name type="scientific">Nitratireductor aquimarinus</name>
    <dbReference type="NCBI Taxonomy" id="889300"/>
    <lineage>
        <taxon>Bacteria</taxon>
        <taxon>Pseudomonadati</taxon>
        <taxon>Pseudomonadota</taxon>
        <taxon>Alphaproteobacteria</taxon>
        <taxon>Hyphomicrobiales</taxon>
        <taxon>Phyllobacteriaceae</taxon>
        <taxon>Nitratireductor</taxon>
    </lineage>
</organism>
<name>A0ABU4AJF2_9HYPH</name>
<gene>
    <name evidence="1" type="ORF">R2G56_08715</name>
</gene>
<reference evidence="1 2" key="1">
    <citation type="submission" date="2023-10" db="EMBL/GenBank/DDBJ databases">
        <authorList>
            <person name="Venkata Ramana C."/>
            <person name="Sasikala C."/>
            <person name="Dhurka M."/>
        </authorList>
    </citation>
    <scope>NUCLEOTIDE SEQUENCE [LARGE SCALE GENOMIC DNA]</scope>
    <source>
        <strain evidence="1 2">KCTC 32151</strain>
    </source>
</reference>
<protein>
    <submittedName>
        <fullName evidence="1">Uncharacterized protein</fullName>
    </submittedName>
</protein>
<comment type="caution">
    <text evidence="1">The sequence shown here is derived from an EMBL/GenBank/DDBJ whole genome shotgun (WGS) entry which is preliminary data.</text>
</comment>
<evidence type="ECO:0000313" key="2">
    <source>
        <dbReference type="Proteomes" id="UP001185659"/>
    </source>
</evidence>